<keyword evidence="1" id="KW-0175">Coiled coil</keyword>
<comment type="caution">
    <text evidence="2">The sequence shown here is derived from an EMBL/GenBank/DDBJ whole genome shotgun (WGS) entry which is preliminary data.</text>
</comment>
<gene>
    <name evidence="2" type="ORF">CLV82_2886</name>
</gene>
<dbReference type="AlphaFoldDB" id="A0A4R6TH46"/>
<dbReference type="RefSeq" id="WP_133644999.1">
    <property type="nucleotide sequence ID" value="NZ_SNYI01000003.1"/>
</dbReference>
<accession>A0A4R6TH46</accession>
<protein>
    <recommendedName>
        <fullName evidence="4">Heavy-metal resistance protein</fullName>
    </recommendedName>
</protein>
<keyword evidence="3" id="KW-1185">Reference proteome</keyword>
<reference evidence="2 3" key="1">
    <citation type="submission" date="2019-03" db="EMBL/GenBank/DDBJ databases">
        <title>Genomic Encyclopedia of Archaeal and Bacterial Type Strains, Phase II (KMG-II): from individual species to whole genera.</title>
        <authorList>
            <person name="Goeker M."/>
        </authorList>
    </citation>
    <scope>NUCLEOTIDE SEQUENCE [LARGE SCALE GENOMIC DNA]</scope>
    <source>
        <strain evidence="2 3">DSM 18435</strain>
    </source>
</reference>
<dbReference type="Proteomes" id="UP000295468">
    <property type="component" value="Unassembled WGS sequence"/>
</dbReference>
<name>A0A4R6TH46_9FLAO</name>
<sequence length="151" mass="18247">MNKILYIGLFLLMLMTSTVFYGQNKPDRSKLKALKVAFFTERLSLSAKEAEVFWPLYNEYEEKKEALRETEKKEIYERLRSAESIGESEAQKLLERYLELEEQQEELDKEYFSRIARTISARKTLMMFRAEYEFRRQLIKRYSEKQAGRRN</sequence>
<proteinExistence type="predicted"/>
<evidence type="ECO:0000313" key="2">
    <source>
        <dbReference type="EMBL" id="TDQ29428.1"/>
    </source>
</evidence>
<feature type="coiled-coil region" evidence="1">
    <location>
        <begin position="57"/>
        <end position="110"/>
    </location>
</feature>
<evidence type="ECO:0008006" key="4">
    <source>
        <dbReference type="Google" id="ProtNLM"/>
    </source>
</evidence>
<evidence type="ECO:0000313" key="3">
    <source>
        <dbReference type="Proteomes" id="UP000295468"/>
    </source>
</evidence>
<organism evidence="2 3">
    <name type="scientific">Zeaxanthinibacter enoshimensis</name>
    <dbReference type="NCBI Taxonomy" id="392009"/>
    <lineage>
        <taxon>Bacteria</taxon>
        <taxon>Pseudomonadati</taxon>
        <taxon>Bacteroidota</taxon>
        <taxon>Flavobacteriia</taxon>
        <taxon>Flavobacteriales</taxon>
        <taxon>Flavobacteriaceae</taxon>
        <taxon>Zeaxanthinibacter</taxon>
    </lineage>
</organism>
<dbReference type="EMBL" id="SNYI01000003">
    <property type="protein sequence ID" value="TDQ29428.1"/>
    <property type="molecule type" value="Genomic_DNA"/>
</dbReference>
<dbReference type="OrthoDB" id="675330at2"/>
<evidence type="ECO:0000256" key="1">
    <source>
        <dbReference type="SAM" id="Coils"/>
    </source>
</evidence>